<reference evidence="2" key="2">
    <citation type="submission" date="2020-09" db="EMBL/GenBank/DDBJ databases">
        <authorList>
            <person name="Sun Q."/>
            <person name="Zhou Y."/>
        </authorList>
    </citation>
    <scope>NUCLEOTIDE SEQUENCE</scope>
    <source>
        <strain evidence="2">CGMCC 1.12813</strain>
    </source>
</reference>
<name>A0A916SPN0_9MICO</name>
<dbReference type="Pfam" id="PF13196">
    <property type="entry name" value="DUF4012"/>
    <property type="match status" value="1"/>
</dbReference>
<evidence type="ECO:0008006" key="4">
    <source>
        <dbReference type="Google" id="ProtNLM"/>
    </source>
</evidence>
<sequence>MSATDELRPTAHRPPRKRLIRRWWFWLIVAVLLIVVAAGLYAWALASRVFEVKAELESAQSLASDLKIQASAFDMDGAMSTLDDVSAHTNRAVEIADEPIWSFSEGLPVIGKNLIVVRQLAGVTDDLMVQVATPLVAAVKNVDPASLAITDGAIDVSPFVGAVDAIAEADANLKDTAATLDAIDTADTVEQVSGAKTTLAGLVTSVAPLLETANNIAPLLPATLGVDAPRRYVVMFQNNAESRALGGTALSFAVISIDNGKIIFDETIPAGFKNFVTSTPVLPQPDGVAELFNGELGNFIPNNTLRPSFTTAAQLTQEMWKRDQGYAVDGVVSVDPVALSYILRATGPIPLSTGDVLTSDSLVPLLLNGLYQRFNTKNAQKDNIAQDVVYSEAVDATFTALTTKPLDPTALIDALTQGWNESRIMYWSAHEDEQARLINFGLNGELPVSDEKTERVGVYFADNVGSKMNYYLNQSIELSQATCRGDGLESYRVSATLTNTMDPPFVKQLSTSILGQQYWKMGLAKGVQRLVVMLYAPPGSQIANVSVNGAPYAMPAHHDGDYPVGRVVVDVNPGAAANVTYDLVAGTPGVRTLEAKSTPMVTPTAIATVPLDCATVAAK</sequence>
<dbReference type="InterPro" id="IPR025101">
    <property type="entry name" value="DUF4012"/>
</dbReference>
<dbReference type="EMBL" id="BMGB01000001">
    <property type="protein sequence ID" value="GGB09911.1"/>
    <property type="molecule type" value="Genomic_DNA"/>
</dbReference>
<dbReference type="RefSeq" id="WP_188510970.1">
    <property type="nucleotide sequence ID" value="NZ_BMGB01000001.1"/>
</dbReference>
<proteinExistence type="predicted"/>
<keyword evidence="1" id="KW-0472">Membrane</keyword>
<dbReference type="AlphaFoldDB" id="A0A916SPN0"/>
<keyword evidence="1" id="KW-0812">Transmembrane</keyword>
<keyword evidence="3" id="KW-1185">Reference proteome</keyword>
<protein>
    <recommendedName>
        <fullName evidence="4">DUF4012 domain-containing protein</fullName>
    </recommendedName>
</protein>
<evidence type="ECO:0000313" key="2">
    <source>
        <dbReference type="EMBL" id="GGB09911.1"/>
    </source>
</evidence>
<organism evidence="2 3">
    <name type="scientific">Conyzicola nivalis</name>
    <dbReference type="NCBI Taxonomy" id="1477021"/>
    <lineage>
        <taxon>Bacteria</taxon>
        <taxon>Bacillati</taxon>
        <taxon>Actinomycetota</taxon>
        <taxon>Actinomycetes</taxon>
        <taxon>Micrococcales</taxon>
        <taxon>Microbacteriaceae</taxon>
        <taxon>Conyzicola</taxon>
    </lineage>
</organism>
<gene>
    <name evidence="2" type="ORF">GCM10010979_25690</name>
</gene>
<comment type="caution">
    <text evidence="2">The sequence shown here is derived from an EMBL/GenBank/DDBJ whole genome shotgun (WGS) entry which is preliminary data.</text>
</comment>
<evidence type="ECO:0000256" key="1">
    <source>
        <dbReference type="SAM" id="Phobius"/>
    </source>
</evidence>
<keyword evidence="1" id="KW-1133">Transmembrane helix</keyword>
<accession>A0A916SPN0</accession>
<reference evidence="2" key="1">
    <citation type="journal article" date="2014" name="Int. J. Syst. Evol. Microbiol.">
        <title>Complete genome sequence of Corynebacterium casei LMG S-19264T (=DSM 44701T), isolated from a smear-ripened cheese.</title>
        <authorList>
            <consortium name="US DOE Joint Genome Institute (JGI-PGF)"/>
            <person name="Walter F."/>
            <person name="Albersmeier A."/>
            <person name="Kalinowski J."/>
            <person name="Ruckert C."/>
        </authorList>
    </citation>
    <scope>NUCLEOTIDE SEQUENCE</scope>
    <source>
        <strain evidence="2">CGMCC 1.12813</strain>
    </source>
</reference>
<dbReference type="Proteomes" id="UP000606922">
    <property type="component" value="Unassembled WGS sequence"/>
</dbReference>
<evidence type="ECO:0000313" key="3">
    <source>
        <dbReference type="Proteomes" id="UP000606922"/>
    </source>
</evidence>
<feature type="transmembrane region" description="Helical" evidence="1">
    <location>
        <begin position="23"/>
        <end position="44"/>
    </location>
</feature>